<evidence type="ECO:0000256" key="3">
    <source>
        <dbReference type="ARBA" id="ARBA00022723"/>
    </source>
</evidence>
<gene>
    <name evidence="5" type="ORF">DVJ83_05675</name>
</gene>
<dbReference type="PANTHER" id="PTHR46193">
    <property type="entry name" value="6-PHOSPHOGLUCONATE PHOSPHATASE"/>
    <property type="match status" value="1"/>
</dbReference>
<dbReference type="InterPro" id="IPR036412">
    <property type="entry name" value="HAD-like_sf"/>
</dbReference>
<evidence type="ECO:0000256" key="4">
    <source>
        <dbReference type="ARBA" id="ARBA00022842"/>
    </source>
</evidence>
<dbReference type="GO" id="GO:0046872">
    <property type="term" value="F:metal ion binding"/>
    <property type="evidence" value="ECO:0007669"/>
    <property type="project" value="UniProtKB-KW"/>
</dbReference>
<comment type="cofactor">
    <cofactor evidence="1">
        <name>Mg(2+)</name>
        <dbReference type="ChEBI" id="CHEBI:18420"/>
    </cofactor>
</comment>
<dbReference type="NCBIfam" id="TIGR01509">
    <property type="entry name" value="HAD-SF-IA-v3"/>
    <property type="match status" value="1"/>
</dbReference>
<evidence type="ECO:0000256" key="1">
    <source>
        <dbReference type="ARBA" id="ARBA00001946"/>
    </source>
</evidence>
<dbReference type="GO" id="GO:0016787">
    <property type="term" value="F:hydrolase activity"/>
    <property type="evidence" value="ECO:0007669"/>
    <property type="project" value="UniProtKB-KW"/>
</dbReference>
<dbReference type="InterPro" id="IPR023198">
    <property type="entry name" value="PGP-like_dom2"/>
</dbReference>
<protein>
    <submittedName>
        <fullName evidence="5">HAD family hydrolase</fullName>
    </submittedName>
</protein>
<dbReference type="RefSeq" id="WP_114671705.1">
    <property type="nucleotide sequence ID" value="NZ_CP031158.1"/>
</dbReference>
<dbReference type="STRING" id="1288484.GCA_000348665_00602"/>
<keyword evidence="4" id="KW-0460">Magnesium</keyword>
<dbReference type="AlphaFoldDB" id="A0A345IGB5"/>
<proteinExistence type="inferred from homology"/>
<evidence type="ECO:0000256" key="2">
    <source>
        <dbReference type="ARBA" id="ARBA00006171"/>
    </source>
</evidence>
<dbReference type="PRINTS" id="PR00413">
    <property type="entry name" value="HADHALOGNASE"/>
</dbReference>
<dbReference type="InterPro" id="IPR006439">
    <property type="entry name" value="HAD-SF_hydro_IA"/>
</dbReference>
<dbReference type="KEGG" id="dwu:DVJ83_05675"/>
<dbReference type="SFLD" id="SFLDS00003">
    <property type="entry name" value="Haloacid_Dehalogenase"/>
    <property type="match status" value="1"/>
</dbReference>
<dbReference type="InterPro" id="IPR051600">
    <property type="entry name" value="Beta-PGM-like"/>
</dbReference>
<accession>A0A345IGB5</accession>
<dbReference type="PANTHER" id="PTHR46193:SF10">
    <property type="entry name" value="6-PHOSPHOGLUCONATE PHOSPHATASE"/>
    <property type="match status" value="1"/>
</dbReference>
<evidence type="ECO:0000313" key="5">
    <source>
        <dbReference type="EMBL" id="AXG98737.1"/>
    </source>
</evidence>
<keyword evidence="3" id="KW-0479">Metal-binding</keyword>
<comment type="similarity">
    <text evidence="2">Belongs to the HAD-like hydrolase superfamily. CbbY/CbbZ/Gph/YieH family.</text>
</comment>
<dbReference type="SUPFAM" id="SSF56784">
    <property type="entry name" value="HAD-like"/>
    <property type="match status" value="1"/>
</dbReference>
<dbReference type="InterPro" id="IPR023214">
    <property type="entry name" value="HAD_sf"/>
</dbReference>
<sequence length="240" mass="25214">MRPEVPFDAVLLDLDGVLVESEGLIAQVWQSVLAEYGLRLDLAEIAGQFTGQRFEGVLAYLGTQHAFVPPPGFLDTLETRFNAAMPGVTAIEGAAETLRALRDSGVPFAIGSNSERERLHLKLRFAGLTELAGEHAYDPSWVGGRGKPRPDLYAFAARQLGTVPERCVVIEDSVVGGAAGLAAGATLWGLLVPGHPHPDGGAALRQLGAARVLTSHAELRQALAEAGLLSPVPAGTPDLS</sequence>
<dbReference type="EMBL" id="CP031158">
    <property type="protein sequence ID" value="AXG98737.1"/>
    <property type="molecule type" value="Genomic_DNA"/>
</dbReference>
<organism evidence="5 6">
    <name type="scientific">Deinococcus wulumuqiensis</name>
    <dbReference type="NCBI Taxonomy" id="980427"/>
    <lineage>
        <taxon>Bacteria</taxon>
        <taxon>Thermotogati</taxon>
        <taxon>Deinococcota</taxon>
        <taxon>Deinococci</taxon>
        <taxon>Deinococcales</taxon>
        <taxon>Deinococcaceae</taxon>
        <taxon>Deinococcus</taxon>
    </lineage>
</organism>
<dbReference type="Gene3D" id="3.40.50.1000">
    <property type="entry name" value="HAD superfamily/HAD-like"/>
    <property type="match status" value="1"/>
</dbReference>
<keyword evidence="5" id="KW-0378">Hydrolase</keyword>
<dbReference type="Pfam" id="PF00702">
    <property type="entry name" value="Hydrolase"/>
    <property type="match status" value="1"/>
</dbReference>
<evidence type="ECO:0000313" key="6">
    <source>
        <dbReference type="Proteomes" id="UP000253744"/>
    </source>
</evidence>
<dbReference type="Gene3D" id="1.10.150.240">
    <property type="entry name" value="Putative phosphatase, domain 2"/>
    <property type="match status" value="1"/>
</dbReference>
<dbReference type="SFLD" id="SFLDG01129">
    <property type="entry name" value="C1.5:_HAD__Beta-PGM__Phosphata"/>
    <property type="match status" value="1"/>
</dbReference>
<dbReference type="Proteomes" id="UP000253744">
    <property type="component" value="Chromosome"/>
</dbReference>
<name>A0A345IGB5_9DEIO</name>
<reference evidence="5 6" key="1">
    <citation type="submission" date="2018-07" db="EMBL/GenBank/DDBJ databases">
        <title>Complete Genome and Methylome Analysis of Deinococcus wulumuqiensis NEB 479.</title>
        <authorList>
            <person name="Fomenkov A."/>
            <person name="Luyten Y."/>
            <person name="Vincze T."/>
            <person name="Anton B.P."/>
            <person name="Clark T."/>
            <person name="Roberts R.J."/>
            <person name="Morgan R.D."/>
        </authorList>
    </citation>
    <scope>NUCLEOTIDE SEQUENCE [LARGE SCALE GENOMIC DNA]</scope>
    <source>
        <strain evidence="5 6">NEB 479</strain>
    </source>
</reference>
<dbReference type="SFLD" id="SFLDG01135">
    <property type="entry name" value="C1.5.6:_HAD__Beta-PGM__Phospha"/>
    <property type="match status" value="1"/>
</dbReference>